<organism evidence="1 2">
    <name type="scientific">Nesidiocoris tenuis</name>
    <dbReference type="NCBI Taxonomy" id="355587"/>
    <lineage>
        <taxon>Eukaryota</taxon>
        <taxon>Metazoa</taxon>
        <taxon>Ecdysozoa</taxon>
        <taxon>Arthropoda</taxon>
        <taxon>Hexapoda</taxon>
        <taxon>Insecta</taxon>
        <taxon>Pterygota</taxon>
        <taxon>Neoptera</taxon>
        <taxon>Paraneoptera</taxon>
        <taxon>Hemiptera</taxon>
        <taxon>Heteroptera</taxon>
        <taxon>Panheteroptera</taxon>
        <taxon>Cimicomorpha</taxon>
        <taxon>Miridae</taxon>
        <taxon>Dicyphina</taxon>
        <taxon>Nesidiocoris</taxon>
    </lineage>
</organism>
<evidence type="ECO:0000313" key="2">
    <source>
        <dbReference type="Proteomes" id="UP000479000"/>
    </source>
</evidence>
<name>A0A6H5G498_9HEMI</name>
<keyword evidence="2" id="KW-1185">Reference proteome</keyword>
<reference evidence="1 2" key="1">
    <citation type="submission" date="2020-02" db="EMBL/GenBank/DDBJ databases">
        <authorList>
            <person name="Ferguson B K."/>
        </authorList>
    </citation>
    <scope>NUCLEOTIDE SEQUENCE [LARGE SCALE GENOMIC DNA]</scope>
</reference>
<dbReference type="EMBL" id="CADCXU010005883">
    <property type="protein sequence ID" value="CAA9997549.1"/>
    <property type="molecule type" value="Genomic_DNA"/>
</dbReference>
<dbReference type="AlphaFoldDB" id="A0A6H5G498"/>
<gene>
    <name evidence="1" type="ORF">NTEN_LOCUS3843</name>
</gene>
<protein>
    <submittedName>
        <fullName evidence="1">Uncharacterized protein</fullName>
    </submittedName>
</protein>
<proteinExistence type="predicted"/>
<sequence>MTTSHGHRFEQFVSMINSGSRCRCGNSDFFRFSRFGLTGLTSPRADAWLNWAHLPRYAQDARPAGDFARTCSRTLAVETPAAKRPLMLEVPIISMAHFLGINDKPRHFSLDLFSSVRIHRCCLWQMFASCSRVIGLVLRRKENFYPALRISPGEKITSPMLGVRPRTISCPEHPFMSLMSSHFPLHFAHGVLHGTKGHLLTLRGLRSRNRYGEQKYIVCTPAQNLSNPWEFFSDKEKSRIFSANFSRFAAKMVPPFLQNVSKVGQLCGTCPKTSQPFSLSSSRWTQWTTATCGPVVQEWHMDFLSRDYLPQGWERPRLFGHEEK</sequence>
<accession>A0A6H5G498</accession>
<dbReference type="Proteomes" id="UP000479000">
    <property type="component" value="Unassembled WGS sequence"/>
</dbReference>
<evidence type="ECO:0000313" key="1">
    <source>
        <dbReference type="EMBL" id="CAA9997549.1"/>
    </source>
</evidence>